<dbReference type="InterPro" id="IPR018750">
    <property type="entry name" value="DUF2306_membrane"/>
</dbReference>
<accession>E8V6B8</accession>
<dbReference type="EMBL" id="CP002467">
    <property type="protein sequence ID" value="ADV81583.1"/>
    <property type="molecule type" value="Genomic_DNA"/>
</dbReference>
<organism evidence="2 3">
    <name type="scientific">Terriglobus saanensis (strain ATCC BAA-1853 / DSM 23119 / SP1PR4)</name>
    <dbReference type="NCBI Taxonomy" id="401053"/>
    <lineage>
        <taxon>Bacteria</taxon>
        <taxon>Pseudomonadati</taxon>
        <taxon>Acidobacteriota</taxon>
        <taxon>Terriglobia</taxon>
        <taxon>Terriglobales</taxon>
        <taxon>Acidobacteriaceae</taxon>
        <taxon>Terriglobus</taxon>
    </lineage>
</organism>
<sequence>MYKRLLRPKYVVFGIIFLMMAYVLHHNERFVVHSDDPAWKHYEAFKWWLLPHIIAGCCALFLGPMQFSERLRRRYRKLHRVLGRIYVGGALIAAPLGAFIQYRFDERLGMSRSFSISQVVEASLWIVSTLLGLIFALRGKIQLHSQWMTRSYAVAIVFLETRVILGLGGWQISPANSAIIETVIWIGLSLSILFADIAISWEDLWPNRSTNAKAVAATVLR</sequence>
<keyword evidence="1" id="KW-0472">Membrane</keyword>
<dbReference type="OrthoDB" id="195502at2"/>
<keyword evidence="1" id="KW-1133">Transmembrane helix</keyword>
<dbReference type="Pfam" id="PF10067">
    <property type="entry name" value="DUF2306"/>
    <property type="match status" value="1"/>
</dbReference>
<keyword evidence="1" id="KW-0812">Transmembrane</keyword>
<evidence type="ECO:0008006" key="4">
    <source>
        <dbReference type="Google" id="ProtNLM"/>
    </source>
</evidence>
<keyword evidence="3" id="KW-1185">Reference proteome</keyword>
<feature type="transmembrane region" description="Helical" evidence="1">
    <location>
        <begin position="151"/>
        <end position="172"/>
    </location>
</feature>
<dbReference type="KEGG" id="tsa:AciPR4_0750"/>
<feature type="transmembrane region" description="Helical" evidence="1">
    <location>
        <begin position="7"/>
        <end position="25"/>
    </location>
</feature>
<name>E8V6B8_TERSS</name>
<evidence type="ECO:0000256" key="1">
    <source>
        <dbReference type="SAM" id="Phobius"/>
    </source>
</evidence>
<dbReference type="HOGENOM" id="CLU_1250120_0_0_0"/>
<dbReference type="Proteomes" id="UP000006844">
    <property type="component" value="Chromosome"/>
</dbReference>
<evidence type="ECO:0000313" key="3">
    <source>
        <dbReference type="Proteomes" id="UP000006844"/>
    </source>
</evidence>
<dbReference type="AlphaFoldDB" id="E8V6B8"/>
<protein>
    <recommendedName>
        <fullName evidence="4">DUF2306 domain-containing protein</fullName>
    </recommendedName>
</protein>
<gene>
    <name evidence="2" type="ordered locus">AciPR4_0750</name>
</gene>
<feature type="transmembrane region" description="Helical" evidence="1">
    <location>
        <begin position="85"/>
        <end position="102"/>
    </location>
</feature>
<reference evidence="2 3" key="1">
    <citation type="journal article" date="2012" name="Stand. Genomic Sci.">
        <title>Complete genome sequence of Terriglobus saanensis type strain SP1PR4(T), an Acidobacteria from tundra soil.</title>
        <authorList>
            <person name="Rawat S.R."/>
            <person name="Mannisto M.K."/>
            <person name="Starovoytov V."/>
            <person name="Goodwin L."/>
            <person name="Nolan M."/>
            <person name="Hauser L."/>
            <person name="Land M."/>
            <person name="Davenport K.W."/>
            <person name="Woyke T."/>
            <person name="Haggblom M.M."/>
        </authorList>
    </citation>
    <scope>NUCLEOTIDE SEQUENCE</scope>
    <source>
        <strain evidence="3">ATCC BAA-1853 / DSM 23119 / SP1PR4</strain>
    </source>
</reference>
<dbReference type="RefSeq" id="WP_013567316.1">
    <property type="nucleotide sequence ID" value="NC_014963.1"/>
</dbReference>
<dbReference type="STRING" id="401053.AciPR4_0750"/>
<feature type="transmembrane region" description="Helical" evidence="1">
    <location>
        <begin position="45"/>
        <end position="64"/>
    </location>
</feature>
<feature type="transmembrane region" description="Helical" evidence="1">
    <location>
        <begin position="178"/>
        <end position="199"/>
    </location>
</feature>
<dbReference type="eggNOG" id="ENOG5033HTB">
    <property type="taxonomic scope" value="Bacteria"/>
</dbReference>
<evidence type="ECO:0000313" key="2">
    <source>
        <dbReference type="EMBL" id="ADV81583.1"/>
    </source>
</evidence>
<proteinExistence type="predicted"/>
<feature type="transmembrane region" description="Helical" evidence="1">
    <location>
        <begin position="122"/>
        <end position="139"/>
    </location>
</feature>